<evidence type="ECO:0000313" key="1">
    <source>
        <dbReference type="EMBL" id="TDO47885.1"/>
    </source>
</evidence>
<name>A0A4R6KG30_9ACTN</name>
<gene>
    <name evidence="1" type="ORF">EV643_108199</name>
</gene>
<organism evidence="1 2">
    <name type="scientific">Kribbella caucasensis</name>
    <dbReference type="NCBI Taxonomy" id="2512215"/>
    <lineage>
        <taxon>Bacteria</taxon>
        <taxon>Bacillati</taxon>
        <taxon>Actinomycetota</taxon>
        <taxon>Actinomycetes</taxon>
        <taxon>Propionibacteriales</taxon>
        <taxon>Kribbellaceae</taxon>
        <taxon>Kribbella</taxon>
    </lineage>
</organism>
<dbReference type="Pfam" id="PF20117">
    <property type="entry name" value="DUF6507"/>
    <property type="match status" value="1"/>
</dbReference>
<dbReference type="InterPro" id="IPR045436">
    <property type="entry name" value="DUF6507"/>
</dbReference>
<proteinExistence type="predicted"/>
<dbReference type="Proteomes" id="UP000295388">
    <property type="component" value="Unassembled WGS sequence"/>
</dbReference>
<accession>A0A4R6KG30</accession>
<reference evidence="1 2" key="1">
    <citation type="submission" date="2019-03" db="EMBL/GenBank/DDBJ databases">
        <title>Genomic Encyclopedia of Type Strains, Phase III (KMG-III): the genomes of soil and plant-associated and newly described type strains.</title>
        <authorList>
            <person name="Whitman W."/>
        </authorList>
    </citation>
    <scope>NUCLEOTIDE SEQUENCE [LARGE SCALE GENOMIC DNA]</scope>
    <source>
        <strain evidence="1 2">VKM Ac-2527</strain>
    </source>
</reference>
<protein>
    <submittedName>
        <fullName evidence="1">Uncharacterized protein</fullName>
    </submittedName>
</protein>
<dbReference type="RefSeq" id="WP_133801320.1">
    <property type="nucleotide sequence ID" value="NZ_SNWQ01000008.1"/>
</dbReference>
<dbReference type="EMBL" id="SNWQ01000008">
    <property type="protein sequence ID" value="TDO47885.1"/>
    <property type="molecule type" value="Genomic_DNA"/>
</dbReference>
<sequence>MVNWTVEAAAAMESLKGLQTEAGGFEAIGTKLSNSLVTAGEQASMSGKGGPIGVAISEFVDKWKESLPGMVKHTGDVLQGTANALTALANGHEEMALIAQRAIQRTDGVSPRQAIRSAAAAAASAPKPPRNAV</sequence>
<keyword evidence="2" id="KW-1185">Reference proteome</keyword>
<comment type="caution">
    <text evidence="1">The sequence shown here is derived from an EMBL/GenBank/DDBJ whole genome shotgun (WGS) entry which is preliminary data.</text>
</comment>
<dbReference type="AlphaFoldDB" id="A0A4R6KG30"/>
<dbReference type="OrthoDB" id="3827501at2"/>
<evidence type="ECO:0000313" key="2">
    <source>
        <dbReference type="Proteomes" id="UP000295388"/>
    </source>
</evidence>